<feature type="domain" description="PLAC" evidence="7">
    <location>
        <begin position="828"/>
        <end position="866"/>
    </location>
</feature>
<organism evidence="8 9">
    <name type="scientific">Etheostoma spectabile</name>
    <name type="common">orangethroat darter</name>
    <dbReference type="NCBI Taxonomy" id="54343"/>
    <lineage>
        <taxon>Eukaryota</taxon>
        <taxon>Metazoa</taxon>
        <taxon>Chordata</taxon>
        <taxon>Craniata</taxon>
        <taxon>Vertebrata</taxon>
        <taxon>Euteleostomi</taxon>
        <taxon>Actinopterygii</taxon>
        <taxon>Neopterygii</taxon>
        <taxon>Teleostei</taxon>
        <taxon>Neoteleostei</taxon>
        <taxon>Acanthomorphata</taxon>
        <taxon>Eupercaria</taxon>
        <taxon>Perciformes</taxon>
        <taxon>Percoidei</taxon>
        <taxon>Percidae</taxon>
        <taxon>Etheostomatinae</taxon>
        <taxon>Etheostoma</taxon>
    </lineage>
</organism>
<protein>
    <recommendedName>
        <fullName evidence="7">PLAC domain-containing protein</fullName>
    </recommendedName>
</protein>
<evidence type="ECO:0000256" key="2">
    <source>
        <dbReference type="ARBA" id="ARBA00022525"/>
    </source>
</evidence>
<dbReference type="AlphaFoldDB" id="A0A5J5D3H2"/>
<dbReference type="FunFam" id="2.60.120.830:FF:000001">
    <property type="entry name" value="A disintegrin and metalloproteinase with thrombospondin motifs 1"/>
    <property type="match status" value="1"/>
</dbReference>
<dbReference type="SUPFAM" id="SSF82895">
    <property type="entry name" value="TSP-1 type 1 repeat"/>
    <property type="match status" value="4"/>
</dbReference>
<dbReference type="GO" id="GO:0006508">
    <property type="term" value="P:proteolysis"/>
    <property type="evidence" value="ECO:0007669"/>
    <property type="project" value="TreeGrafter"/>
</dbReference>
<evidence type="ECO:0000313" key="8">
    <source>
        <dbReference type="EMBL" id="KAA8587613.1"/>
    </source>
</evidence>
<dbReference type="InterPro" id="IPR045371">
    <property type="entry name" value="ADAMTS_CR_3"/>
</dbReference>
<dbReference type="GO" id="GO:0004222">
    <property type="term" value="F:metalloendopeptidase activity"/>
    <property type="evidence" value="ECO:0007669"/>
    <property type="project" value="TreeGrafter"/>
</dbReference>
<evidence type="ECO:0000256" key="1">
    <source>
        <dbReference type="ARBA" id="ARBA00004613"/>
    </source>
</evidence>
<dbReference type="GO" id="GO:0030198">
    <property type="term" value="P:extracellular matrix organization"/>
    <property type="evidence" value="ECO:0007669"/>
    <property type="project" value="InterPro"/>
</dbReference>
<dbReference type="InterPro" id="IPR050439">
    <property type="entry name" value="ADAMTS_ADAMTS-like"/>
</dbReference>
<evidence type="ECO:0000313" key="9">
    <source>
        <dbReference type="Proteomes" id="UP000327493"/>
    </source>
</evidence>
<dbReference type="GO" id="GO:0031012">
    <property type="term" value="C:extracellular matrix"/>
    <property type="evidence" value="ECO:0007669"/>
    <property type="project" value="TreeGrafter"/>
</dbReference>
<keyword evidence="2" id="KW-0964">Secreted</keyword>
<dbReference type="GO" id="GO:0005576">
    <property type="term" value="C:extracellular region"/>
    <property type="evidence" value="ECO:0007669"/>
    <property type="project" value="UniProtKB-SubCell"/>
</dbReference>
<dbReference type="InterPro" id="IPR036383">
    <property type="entry name" value="TSP1_rpt_sf"/>
</dbReference>
<sequence>MSNRQAARRSCFSGGESGPVGPLVPGAVEEELSTTQNVNSSYCVGSPKQYQLCPDQPCPSPSVSFKQHQCSQFNSKAFGRRYYQWIPLYPADYISISNKPCDLQCTTISGERQLLVPAHDGTFCSDAKYHGVCIEGICQPVGCDGELYSTKTVDRCGVCGGNGTSCQRISGSYRKALAQLGYVFITNIPAGASDIQIIERHKTENILALSDEAGHFFVNGNTLFDNPQNFHVAGTVFKYRRPSNIFSAGLEYIIAQGPTLQGLNYYNLNGKLPHITYDYTIPCTSHDITAAESITRGPSHAHLNLTYNEENEDVRGVQLTTKNHSRGSATSVHHFTTQLGAGGQSRVQLQEEEEEEKEVVEIRTPSPPPPAAMLVYRPADVTSHVFSHNDVEEQGLPVPSGYRSSSNLIDEPSTADDNILVLPFPGSQSVHSAAQTEDAPYLLLEDSHYNQTHSNTHSLTQSNTHSVEHALADPHSPAETHEPSLSAADAEIRADILTVTDTHVVTHTETETGKHSQTHPAILVELQQVPAVQAANTESNDFDEGITTSYALCVRYDGTEVDDGYCDSLTRPEPTHEFCTGKECPPRWETSGWSECSRTCSEGVQYRTVRCWKMLSPGLDSSVYDSLCLSHDLHKPANRKVCLGQSCGPQWEVSEWSECSAPCGSWGDRTREVRCSTEMRPCNKSSQPIESEECEGPPCDRRWTVSDWGPCSGVCGEGRMARAVTCRSSGGVVMSEEQCDQSLRPLAIYPCGDRDCAPHWVEQEWQQCSKTCGSGVQVREVKCYQGEELVTRGHSCDSALRPEARQSCEIQSCPTEAPAAVPAASVVAEDSCQDKPTANCALVLKVKLCSHWYYRKACCQSYVSDVSSRRNEMKSTTPETGDAGLRTEDLHKHRSAQDQLRSVSVVLKPTWLPAKALISPIHCVQTAQSVAELLLQRVQVSVVYHPPGKGILGLSWCTRGGGS</sequence>
<dbReference type="Proteomes" id="UP000327493">
    <property type="component" value="Chromosome 12"/>
</dbReference>
<dbReference type="Pfam" id="PF19030">
    <property type="entry name" value="TSP1_ADAMTS"/>
    <property type="match status" value="3"/>
</dbReference>
<dbReference type="Gene3D" id="2.20.100.10">
    <property type="entry name" value="Thrombospondin type-1 (TSP1) repeat"/>
    <property type="match status" value="4"/>
</dbReference>
<feature type="region of interest" description="Disordered" evidence="6">
    <location>
        <begin position="452"/>
        <end position="484"/>
    </location>
</feature>
<dbReference type="PROSITE" id="PS50092">
    <property type="entry name" value="TSP1"/>
    <property type="match status" value="4"/>
</dbReference>
<dbReference type="Pfam" id="PF19236">
    <property type="entry name" value="ADAMTS_CR_3"/>
    <property type="match status" value="1"/>
</dbReference>
<feature type="compositionally biased region" description="Polar residues" evidence="6">
    <location>
        <begin position="452"/>
        <end position="465"/>
    </location>
</feature>
<name>A0A5J5D3H2_9PERO</name>
<feature type="compositionally biased region" description="Basic and acidic residues" evidence="6">
    <location>
        <begin position="466"/>
        <end position="482"/>
    </location>
</feature>
<evidence type="ECO:0000256" key="4">
    <source>
        <dbReference type="ARBA" id="ARBA00022737"/>
    </source>
</evidence>
<comment type="subcellular location">
    <subcellularLocation>
        <location evidence="1">Secreted</location>
    </subcellularLocation>
</comment>
<dbReference type="SMART" id="SM00209">
    <property type="entry name" value="TSP1"/>
    <property type="match status" value="4"/>
</dbReference>
<feature type="region of interest" description="Disordered" evidence="6">
    <location>
        <begin position="392"/>
        <end position="411"/>
    </location>
</feature>
<evidence type="ECO:0000256" key="5">
    <source>
        <dbReference type="ARBA" id="ARBA00023157"/>
    </source>
</evidence>
<reference evidence="8 9" key="1">
    <citation type="submission" date="2019-08" db="EMBL/GenBank/DDBJ databases">
        <title>A chromosome-level genome assembly, high-density linkage maps, and genome scans reveal the genomic architecture of hybrid incompatibilities underlying speciation via character displacement in darters (Percidae: Etheostominae).</title>
        <authorList>
            <person name="Moran R.L."/>
            <person name="Catchen J.M."/>
            <person name="Fuller R.C."/>
        </authorList>
    </citation>
    <scope>NUCLEOTIDE SEQUENCE [LARGE SCALE GENOMIC DNA]</scope>
    <source>
        <strain evidence="8">EspeVRDwgs_2016</strain>
        <tissue evidence="8">Muscle</tissue>
    </source>
</reference>
<dbReference type="InterPro" id="IPR000884">
    <property type="entry name" value="TSP1_rpt"/>
</dbReference>
<accession>A0A5J5D3H2</accession>
<dbReference type="EMBL" id="VOFY01000012">
    <property type="protein sequence ID" value="KAA8587613.1"/>
    <property type="molecule type" value="Genomic_DNA"/>
</dbReference>
<proteinExistence type="predicted"/>
<dbReference type="InterPro" id="IPR010294">
    <property type="entry name" value="ADAMTS_spacer1"/>
</dbReference>
<keyword evidence="3" id="KW-0732">Signal</keyword>
<keyword evidence="9" id="KW-1185">Reference proteome</keyword>
<keyword evidence="4" id="KW-0677">Repeat</keyword>
<dbReference type="Gene3D" id="2.60.120.830">
    <property type="match status" value="1"/>
</dbReference>
<dbReference type="InterPro" id="IPR010909">
    <property type="entry name" value="PLAC"/>
</dbReference>
<evidence type="ECO:0000256" key="3">
    <source>
        <dbReference type="ARBA" id="ARBA00022729"/>
    </source>
</evidence>
<keyword evidence="5" id="KW-1015">Disulfide bond</keyword>
<comment type="caution">
    <text evidence="8">The sequence shown here is derived from an EMBL/GenBank/DDBJ whole genome shotgun (WGS) entry which is preliminary data.</text>
</comment>
<dbReference type="PANTHER" id="PTHR13723:SF159">
    <property type="entry name" value="PLAC DOMAIN-CONTAINING PROTEIN"/>
    <property type="match status" value="1"/>
</dbReference>
<dbReference type="FunFam" id="2.20.100.10:FF:000005">
    <property type="entry name" value="ADAM metallopeptidase with thrombospondin type 1 motif 9"/>
    <property type="match status" value="1"/>
</dbReference>
<dbReference type="PANTHER" id="PTHR13723">
    <property type="entry name" value="ADAMTS A DISINTEGRIN AND METALLOPROTEASE WITH THROMBOSPONDIN MOTIFS PROTEASE"/>
    <property type="match status" value="1"/>
</dbReference>
<dbReference type="InterPro" id="IPR013273">
    <property type="entry name" value="ADAMTS/ADAMTS-like"/>
</dbReference>
<gene>
    <name evidence="8" type="ORF">FQN60_016475</name>
</gene>
<dbReference type="Pfam" id="PF08686">
    <property type="entry name" value="PLAC"/>
    <property type="match status" value="1"/>
</dbReference>
<evidence type="ECO:0000256" key="6">
    <source>
        <dbReference type="SAM" id="MobiDB-lite"/>
    </source>
</evidence>
<dbReference type="PRINTS" id="PR01857">
    <property type="entry name" value="ADAMTSFAMILY"/>
</dbReference>
<dbReference type="PROSITE" id="PS50900">
    <property type="entry name" value="PLAC"/>
    <property type="match status" value="1"/>
</dbReference>
<dbReference type="Pfam" id="PF05986">
    <property type="entry name" value="ADAMTS_spacer1"/>
    <property type="match status" value="1"/>
</dbReference>
<dbReference type="Pfam" id="PF00090">
    <property type="entry name" value="TSP_1"/>
    <property type="match status" value="1"/>
</dbReference>
<evidence type="ECO:0000259" key="7">
    <source>
        <dbReference type="PROSITE" id="PS50900"/>
    </source>
</evidence>